<dbReference type="GeneID" id="85440435"/>
<dbReference type="RefSeq" id="XP_060406919.1">
    <property type="nucleotide sequence ID" value="XM_060556195.1"/>
</dbReference>
<keyword evidence="1" id="KW-0812">Transmembrane</keyword>
<dbReference type="AlphaFoldDB" id="A0AAD8UY52"/>
<protein>
    <submittedName>
        <fullName evidence="2">Uncharacterized protein</fullName>
    </submittedName>
</protein>
<proteinExistence type="predicted"/>
<keyword evidence="1" id="KW-0472">Membrane</keyword>
<keyword evidence="1" id="KW-1133">Transmembrane helix</keyword>
<accession>A0AAD8UY52</accession>
<dbReference type="Proteomes" id="UP001230504">
    <property type="component" value="Unassembled WGS sequence"/>
</dbReference>
<sequence length="60" mass="7167">LFILIKDITINIYFIRTIKDTKIKVYIIIIVEVVKKLLAYLLLSILFYNNYSIVVNFNKK</sequence>
<name>A0AAD8UY52_9PEZI</name>
<organism evidence="2 3">
    <name type="scientific">Colletotrichum navitas</name>
    <dbReference type="NCBI Taxonomy" id="681940"/>
    <lineage>
        <taxon>Eukaryota</taxon>
        <taxon>Fungi</taxon>
        <taxon>Dikarya</taxon>
        <taxon>Ascomycota</taxon>
        <taxon>Pezizomycotina</taxon>
        <taxon>Sordariomycetes</taxon>
        <taxon>Hypocreomycetidae</taxon>
        <taxon>Glomerellales</taxon>
        <taxon>Glomerellaceae</taxon>
        <taxon>Colletotrichum</taxon>
        <taxon>Colletotrichum graminicola species complex</taxon>
    </lineage>
</organism>
<evidence type="ECO:0000313" key="3">
    <source>
        <dbReference type="Proteomes" id="UP001230504"/>
    </source>
</evidence>
<comment type="caution">
    <text evidence="2">The sequence shown here is derived from an EMBL/GenBank/DDBJ whole genome shotgun (WGS) entry which is preliminary data.</text>
</comment>
<evidence type="ECO:0000313" key="2">
    <source>
        <dbReference type="EMBL" id="KAK1564057.1"/>
    </source>
</evidence>
<feature type="transmembrane region" description="Helical" evidence="1">
    <location>
        <begin position="25"/>
        <end position="48"/>
    </location>
</feature>
<gene>
    <name evidence="2" type="ORF">LY79DRAFT_530646</name>
</gene>
<evidence type="ECO:0000256" key="1">
    <source>
        <dbReference type="SAM" id="Phobius"/>
    </source>
</evidence>
<keyword evidence="3" id="KW-1185">Reference proteome</keyword>
<dbReference type="EMBL" id="JAHLJV010000221">
    <property type="protein sequence ID" value="KAK1564057.1"/>
    <property type="molecule type" value="Genomic_DNA"/>
</dbReference>
<feature type="non-terminal residue" evidence="2">
    <location>
        <position position="1"/>
    </location>
</feature>
<reference evidence="2" key="1">
    <citation type="submission" date="2021-06" db="EMBL/GenBank/DDBJ databases">
        <title>Comparative genomics, transcriptomics and evolutionary studies reveal genomic signatures of adaptation to plant cell wall in hemibiotrophic fungi.</title>
        <authorList>
            <consortium name="DOE Joint Genome Institute"/>
            <person name="Baroncelli R."/>
            <person name="Diaz J.F."/>
            <person name="Benocci T."/>
            <person name="Peng M."/>
            <person name="Battaglia E."/>
            <person name="Haridas S."/>
            <person name="Andreopoulos W."/>
            <person name="Labutti K."/>
            <person name="Pangilinan J."/>
            <person name="Floch G.L."/>
            <person name="Makela M.R."/>
            <person name="Henrissat B."/>
            <person name="Grigoriev I.V."/>
            <person name="Crouch J.A."/>
            <person name="De Vries R.P."/>
            <person name="Sukno S.A."/>
            <person name="Thon M.R."/>
        </authorList>
    </citation>
    <scope>NUCLEOTIDE SEQUENCE</scope>
    <source>
        <strain evidence="2">CBS 125086</strain>
    </source>
</reference>